<dbReference type="Proteomes" id="UP001345963">
    <property type="component" value="Unassembled WGS sequence"/>
</dbReference>
<dbReference type="EMBL" id="JAHUTI010034529">
    <property type="protein sequence ID" value="MED6243582.1"/>
    <property type="molecule type" value="Genomic_DNA"/>
</dbReference>
<evidence type="ECO:0000313" key="2">
    <source>
        <dbReference type="Proteomes" id="UP001345963"/>
    </source>
</evidence>
<comment type="caution">
    <text evidence="1">The sequence shown here is derived from an EMBL/GenBank/DDBJ whole genome shotgun (WGS) entry which is preliminary data.</text>
</comment>
<name>A0ABU7AZ79_9TELE</name>
<gene>
    <name evidence="1" type="ORF">ATANTOWER_022846</name>
</gene>
<evidence type="ECO:0000313" key="1">
    <source>
        <dbReference type="EMBL" id="MED6243582.1"/>
    </source>
</evidence>
<protein>
    <submittedName>
        <fullName evidence="1">Uncharacterized protein</fullName>
    </submittedName>
</protein>
<proteinExistence type="predicted"/>
<organism evidence="1 2">
    <name type="scientific">Ataeniobius toweri</name>
    <dbReference type="NCBI Taxonomy" id="208326"/>
    <lineage>
        <taxon>Eukaryota</taxon>
        <taxon>Metazoa</taxon>
        <taxon>Chordata</taxon>
        <taxon>Craniata</taxon>
        <taxon>Vertebrata</taxon>
        <taxon>Euteleostomi</taxon>
        <taxon>Actinopterygii</taxon>
        <taxon>Neopterygii</taxon>
        <taxon>Teleostei</taxon>
        <taxon>Neoteleostei</taxon>
        <taxon>Acanthomorphata</taxon>
        <taxon>Ovalentaria</taxon>
        <taxon>Atherinomorphae</taxon>
        <taxon>Cyprinodontiformes</taxon>
        <taxon>Goodeidae</taxon>
        <taxon>Ataeniobius</taxon>
    </lineage>
</organism>
<accession>A0ABU7AZ79</accession>
<sequence length="100" mass="11142">MLPSETDCMDMLVSFSTRTWYRPTLPKAPQAGSITMVLLCLTGQQTGLIRTSYLWGNVKRKMRNTRTNNADDLTAGIKAKLDFLSTSAEPQADPIHAMLH</sequence>
<keyword evidence="2" id="KW-1185">Reference proteome</keyword>
<reference evidence="1 2" key="1">
    <citation type="submission" date="2021-07" db="EMBL/GenBank/DDBJ databases">
        <authorList>
            <person name="Palmer J.M."/>
        </authorList>
    </citation>
    <scope>NUCLEOTIDE SEQUENCE [LARGE SCALE GENOMIC DNA]</scope>
    <source>
        <strain evidence="1 2">AT_MEX2019</strain>
        <tissue evidence="1">Muscle</tissue>
    </source>
</reference>